<name>A0ABQ9UK04_SAGOE</name>
<evidence type="ECO:0000256" key="1">
    <source>
        <dbReference type="SAM" id="MobiDB-lite"/>
    </source>
</evidence>
<keyword evidence="3" id="KW-1185">Reference proteome</keyword>
<feature type="region of interest" description="Disordered" evidence="1">
    <location>
        <begin position="109"/>
        <end position="194"/>
    </location>
</feature>
<proteinExistence type="predicted"/>
<dbReference type="Proteomes" id="UP001266305">
    <property type="component" value="Unassembled WGS sequence"/>
</dbReference>
<evidence type="ECO:0000313" key="2">
    <source>
        <dbReference type="EMBL" id="KAK2096863.1"/>
    </source>
</evidence>
<feature type="region of interest" description="Disordered" evidence="1">
    <location>
        <begin position="242"/>
        <end position="265"/>
    </location>
</feature>
<comment type="caution">
    <text evidence="2">The sequence shown here is derived from an EMBL/GenBank/DDBJ whole genome shotgun (WGS) entry which is preliminary data.</text>
</comment>
<feature type="compositionally biased region" description="Low complexity" evidence="1">
    <location>
        <begin position="66"/>
        <end position="77"/>
    </location>
</feature>
<feature type="compositionally biased region" description="Low complexity" evidence="1">
    <location>
        <begin position="155"/>
        <end position="177"/>
    </location>
</feature>
<organism evidence="2 3">
    <name type="scientific">Saguinus oedipus</name>
    <name type="common">Cotton-top tamarin</name>
    <name type="synonym">Oedipomidas oedipus</name>
    <dbReference type="NCBI Taxonomy" id="9490"/>
    <lineage>
        <taxon>Eukaryota</taxon>
        <taxon>Metazoa</taxon>
        <taxon>Chordata</taxon>
        <taxon>Craniata</taxon>
        <taxon>Vertebrata</taxon>
        <taxon>Euteleostomi</taxon>
        <taxon>Mammalia</taxon>
        <taxon>Eutheria</taxon>
        <taxon>Euarchontoglires</taxon>
        <taxon>Primates</taxon>
        <taxon>Haplorrhini</taxon>
        <taxon>Platyrrhini</taxon>
        <taxon>Cebidae</taxon>
        <taxon>Callitrichinae</taxon>
        <taxon>Saguinus</taxon>
    </lineage>
</organism>
<protein>
    <submittedName>
        <fullName evidence="2">Uncharacterized protein</fullName>
    </submittedName>
</protein>
<dbReference type="EMBL" id="JASSZA010000012">
    <property type="protein sequence ID" value="KAK2096863.1"/>
    <property type="molecule type" value="Genomic_DNA"/>
</dbReference>
<evidence type="ECO:0000313" key="3">
    <source>
        <dbReference type="Proteomes" id="UP001266305"/>
    </source>
</evidence>
<accession>A0ABQ9UK04</accession>
<reference evidence="2 3" key="1">
    <citation type="submission" date="2023-05" db="EMBL/GenBank/DDBJ databases">
        <title>B98-5 Cell Line De Novo Hybrid Assembly: An Optical Mapping Approach.</title>
        <authorList>
            <person name="Kananen K."/>
            <person name="Auerbach J.A."/>
            <person name="Kautto E."/>
            <person name="Blachly J.S."/>
        </authorList>
    </citation>
    <scope>NUCLEOTIDE SEQUENCE [LARGE SCALE GENOMIC DNA]</scope>
    <source>
        <strain evidence="2">B95-8</strain>
        <tissue evidence="2">Cell line</tissue>
    </source>
</reference>
<feature type="compositionally biased region" description="Low complexity" evidence="1">
    <location>
        <begin position="110"/>
        <end position="121"/>
    </location>
</feature>
<feature type="region of interest" description="Disordered" evidence="1">
    <location>
        <begin position="62"/>
        <end position="88"/>
    </location>
</feature>
<gene>
    <name evidence="2" type="ORF">P7K49_025897</name>
</gene>
<sequence>MGLRRASWCDQDSVRTPFRIVAGRGWQKPHTALLYWCVSSVHAPGHTAISGPAYGAAHRSCAQVRSPTPADPAASPDHTAHSHPVERPPAPLPGPYLCGGLCRGAAPVHGARGPASAARYRSPPRRGDSGRFEFTTARPVPNLPPPGSQRHVTTGAAEGQSPAPAAAAWGRGGALPPERAGSPSQLQRLGGRPRGPFSVAMATTSLGLWGPAGAQVSRPFCPCGGCASPDDRVAGLWSPGLDRSPSGHFKEGASRPGSVVPGAFPRPRTRALQARDGATAEVAVGARVSLCP</sequence>